<dbReference type="Proteomes" id="UP000323000">
    <property type="component" value="Chromosome 3"/>
</dbReference>
<dbReference type="EMBL" id="VAHF01000003">
    <property type="protein sequence ID" value="TXG66075.1"/>
    <property type="molecule type" value="Genomic_DNA"/>
</dbReference>
<protein>
    <submittedName>
        <fullName evidence="2">Uncharacterized protein</fullName>
    </submittedName>
</protein>
<reference evidence="3" key="1">
    <citation type="journal article" date="2019" name="Gigascience">
        <title>De novo genome assembly of the endangered Acer yangbiense, a plant species with extremely small populations endemic to Yunnan Province, China.</title>
        <authorList>
            <person name="Yang J."/>
            <person name="Wariss H.M."/>
            <person name="Tao L."/>
            <person name="Zhang R."/>
            <person name="Yun Q."/>
            <person name="Hollingsworth P."/>
            <person name="Dao Z."/>
            <person name="Luo G."/>
            <person name="Guo H."/>
            <person name="Ma Y."/>
            <person name="Sun W."/>
        </authorList>
    </citation>
    <scope>NUCLEOTIDE SEQUENCE [LARGE SCALE GENOMIC DNA]</scope>
    <source>
        <strain evidence="3">cv. Malutang</strain>
    </source>
</reference>
<dbReference type="Gene3D" id="3.80.10.10">
    <property type="entry name" value="Ribonuclease Inhibitor"/>
    <property type="match status" value="1"/>
</dbReference>
<dbReference type="InterPro" id="IPR032675">
    <property type="entry name" value="LRR_dom_sf"/>
</dbReference>
<gene>
    <name evidence="2" type="ORF">EZV62_007350</name>
</gene>
<accession>A0A5C7IA22</accession>
<proteinExistence type="predicted"/>
<keyword evidence="3" id="KW-1185">Reference proteome</keyword>
<dbReference type="AlphaFoldDB" id="A0A5C7IA22"/>
<organism evidence="2 3">
    <name type="scientific">Acer yangbiense</name>
    <dbReference type="NCBI Taxonomy" id="1000413"/>
    <lineage>
        <taxon>Eukaryota</taxon>
        <taxon>Viridiplantae</taxon>
        <taxon>Streptophyta</taxon>
        <taxon>Embryophyta</taxon>
        <taxon>Tracheophyta</taxon>
        <taxon>Spermatophyta</taxon>
        <taxon>Magnoliopsida</taxon>
        <taxon>eudicotyledons</taxon>
        <taxon>Gunneridae</taxon>
        <taxon>Pentapetalae</taxon>
        <taxon>rosids</taxon>
        <taxon>malvids</taxon>
        <taxon>Sapindales</taxon>
        <taxon>Sapindaceae</taxon>
        <taxon>Hippocastanoideae</taxon>
        <taxon>Acereae</taxon>
        <taxon>Acer</taxon>
    </lineage>
</organism>
<dbReference type="SUPFAM" id="SSF52047">
    <property type="entry name" value="RNI-like"/>
    <property type="match status" value="1"/>
</dbReference>
<evidence type="ECO:0000256" key="1">
    <source>
        <dbReference type="SAM" id="MobiDB-lite"/>
    </source>
</evidence>
<feature type="region of interest" description="Disordered" evidence="1">
    <location>
        <begin position="182"/>
        <end position="212"/>
    </location>
</feature>
<evidence type="ECO:0000313" key="3">
    <source>
        <dbReference type="Proteomes" id="UP000323000"/>
    </source>
</evidence>
<dbReference type="OrthoDB" id="1110401at2759"/>
<name>A0A5C7IA22_9ROSI</name>
<sequence length="212" mass="24135">MVVNRFKMDPLFRSLVIILAQEEKFFNYNSEGDLTLDYSGSDRACLINAEKLRPENQEKMKTLLNKFEDLRSQRLLQSGESSQRDKEIKSLKMLTHLDVSECYLLDHIPKELLWLSDLQFLKGFVITDVSRGNVCTHADLAGLKKLRKLSINVNSETFLIDELSTTLFKLEELEQLKIAWGGGSKAKESTGAGKKNGKAENVFRKSSEKAEE</sequence>
<evidence type="ECO:0000313" key="2">
    <source>
        <dbReference type="EMBL" id="TXG66075.1"/>
    </source>
</evidence>
<comment type="caution">
    <text evidence="2">The sequence shown here is derived from an EMBL/GenBank/DDBJ whole genome shotgun (WGS) entry which is preliminary data.</text>
</comment>
<feature type="compositionally biased region" description="Basic and acidic residues" evidence="1">
    <location>
        <begin position="197"/>
        <end position="212"/>
    </location>
</feature>